<dbReference type="GO" id="GO:0005886">
    <property type="term" value="C:plasma membrane"/>
    <property type="evidence" value="ECO:0007669"/>
    <property type="project" value="UniProtKB-SubCell"/>
</dbReference>
<dbReference type="EMBL" id="CP041692">
    <property type="protein sequence ID" value="QDP94611.1"/>
    <property type="molecule type" value="Genomic_DNA"/>
</dbReference>
<dbReference type="PANTHER" id="PTHR43744">
    <property type="entry name" value="ABC TRANSPORTER PERMEASE PROTEIN MG189-RELATED-RELATED"/>
    <property type="match status" value="1"/>
</dbReference>
<keyword evidence="4 7" id="KW-0812">Transmembrane</keyword>
<evidence type="ECO:0000256" key="3">
    <source>
        <dbReference type="ARBA" id="ARBA00022475"/>
    </source>
</evidence>
<dbReference type="InterPro" id="IPR035906">
    <property type="entry name" value="MetI-like_sf"/>
</dbReference>
<evidence type="ECO:0000259" key="8">
    <source>
        <dbReference type="PROSITE" id="PS50928"/>
    </source>
</evidence>
<comment type="subcellular location">
    <subcellularLocation>
        <location evidence="1 7">Cell membrane</location>
        <topology evidence="1 7">Multi-pass membrane protein</topology>
    </subcellularLocation>
</comment>
<dbReference type="SUPFAM" id="SSF161098">
    <property type="entry name" value="MetI-like"/>
    <property type="match status" value="1"/>
</dbReference>
<feature type="transmembrane region" description="Helical" evidence="7">
    <location>
        <begin position="263"/>
        <end position="282"/>
    </location>
</feature>
<dbReference type="RefSeq" id="WP_143984600.1">
    <property type="nucleotide sequence ID" value="NZ_CP041692.1"/>
</dbReference>
<evidence type="ECO:0000256" key="5">
    <source>
        <dbReference type="ARBA" id="ARBA00022989"/>
    </source>
</evidence>
<keyword evidence="3" id="KW-1003">Cell membrane</keyword>
<keyword evidence="10" id="KW-1185">Reference proteome</keyword>
<organism evidence="9 10">
    <name type="scientific">Microlunatus elymi</name>
    <dbReference type="NCBI Taxonomy" id="2596828"/>
    <lineage>
        <taxon>Bacteria</taxon>
        <taxon>Bacillati</taxon>
        <taxon>Actinomycetota</taxon>
        <taxon>Actinomycetes</taxon>
        <taxon>Propionibacteriales</taxon>
        <taxon>Propionibacteriaceae</taxon>
        <taxon>Microlunatus</taxon>
    </lineage>
</organism>
<keyword evidence="2 7" id="KW-0813">Transport</keyword>
<evidence type="ECO:0000256" key="2">
    <source>
        <dbReference type="ARBA" id="ARBA00022448"/>
    </source>
</evidence>
<dbReference type="Gene3D" id="1.10.3720.10">
    <property type="entry name" value="MetI-like"/>
    <property type="match status" value="1"/>
</dbReference>
<keyword evidence="6 7" id="KW-0472">Membrane</keyword>
<dbReference type="GO" id="GO:0055085">
    <property type="term" value="P:transmembrane transport"/>
    <property type="evidence" value="ECO:0007669"/>
    <property type="project" value="InterPro"/>
</dbReference>
<gene>
    <name evidence="9" type="ORF">FOE78_00590</name>
</gene>
<dbReference type="PROSITE" id="PS50928">
    <property type="entry name" value="ABC_TM1"/>
    <property type="match status" value="1"/>
</dbReference>
<dbReference type="Proteomes" id="UP000319263">
    <property type="component" value="Chromosome"/>
</dbReference>
<evidence type="ECO:0000256" key="4">
    <source>
        <dbReference type="ARBA" id="ARBA00022692"/>
    </source>
</evidence>
<evidence type="ECO:0000313" key="9">
    <source>
        <dbReference type="EMBL" id="QDP94611.1"/>
    </source>
</evidence>
<accession>A0A516PUH6</accession>
<proteinExistence type="inferred from homology"/>
<feature type="transmembrane region" description="Helical" evidence="7">
    <location>
        <begin position="79"/>
        <end position="98"/>
    </location>
</feature>
<evidence type="ECO:0000256" key="6">
    <source>
        <dbReference type="ARBA" id="ARBA00023136"/>
    </source>
</evidence>
<reference evidence="9 10" key="1">
    <citation type="submission" date="2019-07" db="EMBL/GenBank/DDBJ databases">
        <title>Microlunatus dokdonensis sp. nov. isolated from the rhizospheric soil of the wild plant Elymus tsukushiensis.</title>
        <authorList>
            <person name="Ghim S.-Y."/>
            <person name="Hwang Y.-J."/>
            <person name="Son J.-S."/>
            <person name="Shin J.-H."/>
        </authorList>
    </citation>
    <scope>NUCLEOTIDE SEQUENCE [LARGE SCALE GENOMIC DNA]</scope>
    <source>
        <strain evidence="9 10">KUDC0627</strain>
    </source>
</reference>
<feature type="domain" description="ABC transmembrane type-1" evidence="8">
    <location>
        <begin position="75"/>
        <end position="278"/>
    </location>
</feature>
<sequence length="296" mass="32902">MRIREPKGDRAYYIVNYSVLILFTLMVLYPLIYVFSASFSSASAIANNEVVLWPVGFTADAYKTIIQSPNLVIGFGNSVLYTVAGAVIGTALTLLAGYASSRDDLPFRRLITFFFLIPALFAGGIVPTYIVVQQLGLLDTRWAIILPGAMSVFNVIITRTFYQMNVPNEMLEAAKVDGANDFRFFFRIALPLSKPIIAVNLLFYGITQWNGWFNAFLYTTDPGLQPLQLVLRELLSQSAINPSMIGSGDVAELLRRKELFDKLKYAMIVVAMIPPLVAYPFVQKHFVKGALIGSVK</sequence>
<keyword evidence="5 7" id="KW-1133">Transmembrane helix</keyword>
<dbReference type="AlphaFoldDB" id="A0A516PUH6"/>
<comment type="similarity">
    <text evidence="7">Belongs to the binding-protein-dependent transport system permease family.</text>
</comment>
<dbReference type="PANTHER" id="PTHR43744:SF9">
    <property type="entry name" value="POLYGALACTURONAN_RHAMNOGALACTURONAN TRANSPORT SYSTEM PERMEASE PROTEIN YTCP"/>
    <property type="match status" value="1"/>
</dbReference>
<feature type="transmembrane region" description="Helical" evidence="7">
    <location>
        <begin position="110"/>
        <end position="130"/>
    </location>
</feature>
<feature type="transmembrane region" description="Helical" evidence="7">
    <location>
        <begin position="142"/>
        <end position="162"/>
    </location>
</feature>
<dbReference type="InterPro" id="IPR000515">
    <property type="entry name" value="MetI-like"/>
</dbReference>
<evidence type="ECO:0000256" key="1">
    <source>
        <dbReference type="ARBA" id="ARBA00004651"/>
    </source>
</evidence>
<dbReference type="KEGG" id="mik:FOE78_00590"/>
<feature type="transmembrane region" description="Helical" evidence="7">
    <location>
        <begin position="12"/>
        <end position="32"/>
    </location>
</feature>
<dbReference type="CDD" id="cd06261">
    <property type="entry name" value="TM_PBP2"/>
    <property type="match status" value="1"/>
</dbReference>
<protein>
    <submittedName>
        <fullName evidence="9">Carbohydrate ABC transporter permease</fullName>
    </submittedName>
</protein>
<evidence type="ECO:0000313" key="10">
    <source>
        <dbReference type="Proteomes" id="UP000319263"/>
    </source>
</evidence>
<dbReference type="Pfam" id="PF00528">
    <property type="entry name" value="BPD_transp_1"/>
    <property type="match status" value="1"/>
</dbReference>
<evidence type="ECO:0000256" key="7">
    <source>
        <dbReference type="RuleBase" id="RU363032"/>
    </source>
</evidence>
<name>A0A516PUH6_9ACTN</name>
<dbReference type="OrthoDB" id="9810086at2"/>